<sequence>MHKAGAFDKLFIFTEENRNYFTDWIGHRAIGVVYNPEYEQFGNYVPSQVGNRYDAFIFLDQTKALRPLEVVATSIGV</sequence>
<protein>
    <submittedName>
        <fullName evidence="1">Erythromycin esterase-like protein</fullName>
    </submittedName>
</protein>
<keyword evidence="2" id="KW-1185">Reference proteome</keyword>
<evidence type="ECO:0000313" key="2">
    <source>
        <dbReference type="Proteomes" id="UP000658225"/>
    </source>
</evidence>
<organism evidence="1 2">
    <name type="scientific">Sporosarcina limicola</name>
    <dbReference type="NCBI Taxonomy" id="34101"/>
    <lineage>
        <taxon>Bacteria</taxon>
        <taxon>Bacillati</taxon>
        <taxon>Bacillota</taxon>
        <taxon>Bacilli</taxon>
        <taxon>Bacillales</taxon>
        <taxon>Caryophanaceae</taxon>
        <taxon>Sporosarcina</taxon>
    </lineage>
</organism>
<dbReference type="AlphaFoldDB" id="A0A927MPV8"/>
<accession>A0A927MPV8</accession>
<gene>
    <name evidence="1" type="ORF">H4683_003923</name>
</gene>
<dbReference type="EMBL" id="JADBEL010000036">
    <property type="protein sequence ID" value="MBE1556797.1"/>
    <property type="molecule type" value="Genomic_DNA"/>
</dbReference>
<dbReference type="Proteomes" id="UP000658225">
    <property type="component" value="Unassembled WGS sequence"/>
</dbReference>
<dbReference type="GO" id="GO:0046677">
    <property type="term" value="P:response to antibiotic"/>
    <property type="evidence" value="ECO:0007669"/>
    <property type="project" value="InterPro"/>
</dbReference>
<reference evidence="1" key="1">
    <citation type="submission" date="2020-10" db="EMBL/GenBank/DDBJ databases">
        <title>Genomic Encyclopedia of Type Strains, Phase IV (KMG-IV): sequencing the most valuable type-strain genomes for metagenomic binning, comparative biology and taxonomic classification.</title>
        <authorList>
            <person name="Goeker M."/>
        </authorList>
    </citation>
    <scope>NUCLEOTIDE SEQUENCE</scope>
    <source>
        <strain evidence="1">DSM 13886</strain>
    </source>
</reference>
<comment type="caution">
    <text evidence="1">The sequence shown here is derived from an EMBL/GenBank/DDBJ whole genome shotgun (WGS) entry which is preliminary data.</text>
</comment>
<dbReference type="Pfam" id="PF05139">
    <property type="entry name" value="Erythro_esteras"/>
    <property type="match status" value="1"/>
</dbReference>
<dbReference type="InterPro" id="IPR007815">
    <property type="entry name" value="Emycin_Estase"/>
</dbReference>
<name>A0A927MPV8_9BACL</name>
<dbReference type="SUPFAM" id="SSF159501">
    <property type="entry name" value="EreA/ChaN-like"/>
    <property type="match status" value="1"/>
</dbReference>
<dbReference type="Gene3D" id="3.40.1660.10">
    <property type="entry name" value="EreA-like (biosynthetic domain)"/>
    <property type="match status" value="1"/>
</dbReference>
<proteinExistence type="predicted"/>
<evidence type="ECO:0000313" key="1">
    <source>
        <dbReference type="EMBL" id="MBE1556797.1"/>
    </source>
</evidence>